<gene>
    <name evidence="2" type="ORF">HNR10_003947</name>
</gene>
<keyword evidence="3" id="KW-1185">Reference proteome</keyword>
<dbReference type="Proteomes" id="UP000572051">
    <property type="component" value="Unassembled WGS sequence"/>
</dbReference>
<sequence>MSVHFDVVLSCFLREGTPPEVLAALHWHLELSDAWPEALGPEHRSPMLGTDPESRLPGGDVASLRKEPGYEDVGPRGRWGLYYRGSWIDDVMGELVTVLDLLAPHAEDGHGGYVRAEHETEPTVVVFRDGAYGPV</sequence>
<organism evidence="2 3">
    <name type="scientific">Nocardiopsis aegyptia</name>
    <dbReference type="NCBI Taxonomy" id="220378"/>
    <lineage>
        <taxon>Bacteria</taxon>
        <taxon>Bacillati</taxon>
        <taxon>Actinomycetota</taxon>
        <taxon>Actinomycetes</taxon>
        <taxon>Streptosporangiales</taxon>
        <taxon>Nocardiopsidaceae</taxon>
        <taxon>Nocardiopsis</taxon>
    </lineage>
</organism>
<evidence type="ECO:0000313" key="2">
    <source>
        <dbReference type="EMBL" id="NYJ36066.1"/>
    </source>
</evidence>
<protein>
    <submittedName>
        <fullName evidence="2">Uncharacterized protein</fullName>
    </submittedName>
</protein>
<evidence type="ECO:0000313" key="3">
    <source>
        <dbReference type="Proteomes" id="UP000572051"/>
    </source>
</evidence>
<name>A0A7Z0EQV5_9ACTN</name>
<evidence type="ECO:0000256" key="1">
    <source>
        <dbReference type="SAM" id="MobiDB-lite"/>
    </source>
</evidence>
<dbReference type="RefSeq" id="WP_179825702.1">
    <property type="nucleotide sequence ID" value="NZ_JACCFS010000001.1"/>
</dbReference>
<comment type="caution">
    <text evidence="2">The sequence shown here is derived from an EMBL/GenBank/DDBJ whole genome shotgun (WGS) entry which is preliminary data.</text>
</comment>
<proteinExistence type="predicted"/>
<accession>A0A7Z0EQV5</accession>
<dbReference type="AlphaFoldDB" id="A0A7Z0EQV5"/>
<dbReference type="EMBL" id="JACCFS010000001">
    <property type="protein sequence ID" value="NYJ36066.1"/>
    <property type="molecule type" value="Genomic_DNA"/>
</dbReference>
<feature type="region of interest" description="Disordered" evidence="1">
    <location>
        <begin position="41"/>
        <end position="69"/>
    </location>
</feature>
<reference evidence="2 3" key="1">
    <citation type="submission" date="2020-07" db="EMBL/GenBank/DDBJ databases">
        <title>Sequencing the genomes of 1000 actinobacteria strains.</title>
        <authorList>
            <person name="Klenk H.-P."/>
        </authorList>
    </citation>
    <scope>NUCLEOTIDE SEQUENCE [LARGE SCALE GENOMIC DNA]</scope>
    <source>
        <strain evidence="2 3">DSM 44442</strain>
    </source>
</reference>